<dbReference type="AlphaFoldDB" id="A0A8H6Z9D6"/>
<dbReference type="OrthoDB" id="1534087at2759"/>
<dbReference type="CDD" id="cd21037">
    <property type="entry name" value="MLKL_NTD"/>
    <property type="match status" value="1"/>
</dbReference>
<proteinExistence type="predicted"/>
<dbReference type="InterPro" id="IPR027417">
    <property type="entry name" value="P-loop_NTPase"/>
</dbReference>
<dbReference type="EMBL" id="JACAZH010000003">
    <property type="protein sequence ID" value="KAF7373222.1"/>
    <property type="molecule type" value="Genomic_DNA"/>
</dbReference>
<evidence type="ECO:0000313" key="3">
    <source>
        <dbReference type="EMBL" id="KAF7373222.1"/>
    </source>
</evidence>
<reference evidence="3" key="1">
    <citation type="submission" date="2020-05" db="EMBL/GenBank/DDBJ databases">
        <title>Mycena genomes resolve the evolution of fungal bioluminescence.</title>
        <authorList>
            <person name="Tsai I.J."/>
        </authorList>
    </citation>
    <scope>NUCLEOTIDE SEQUENCE</scope>
    <source>
        <strain evidence="3">160909Yilan</strain>
    </source>
</reference>
<dbReference type="SUPFAM" id="SSF48452">
    <property type="entry name" value="TPR-like"/>
    <property type="match status" value="1"/>
</dbReference>
<dbReference type="Proteomes" id="UP000623467">
    <property type="component" value="Unassembled WGS sequence"/>
</dbReference>
<dbReference type="Gene3D" id="1.25.40.10">
    <property type="entry name" value="Tetratricopeptide repeat domain"/>
    <property type="match status" value="1"/>
</dbReference>
<dbReference type="PANTHER" id="PTHR47691:SF3">
    <property type="entry name" value="HTH-TYPE TRANSCRIPTIONAL REGULATOR RV0890C-RELATED"/>
    <property type="match status" value="1"/>
</dbReference>
<feature type="domain" description="Novel STAND NTPase 1" evidence="2">
    <location>
        <begin position="217"/>
        <end position="366"/>
    </location>
</feature>
<sequence length="917" mass="101417">MAQSRVPRRASELSSRPELEAREKRATPNPASYAIEGGKELAKALKNVSDLIPLPFLSSFVNVGIQVLEACQEISAIQENAKNLQKRVYNIMLLVINGTIHEKPSAELRERVEALQSVIAAILTDLAQIKDQKKMLLALFRGLNKERVDKCVSRLNEALEKFQLASQLREELRIEDVLVKINSALLPQLDRIEAAVDKFSQPHNAPHPREDMPLPHRIFCGRESLVNEITSLLATESTSRVCITGVGGMGKTSVALAVAESAMKKNIFRNEHIFWVPCVEAKSTDLLRRILYAQLRITAETYDSLEPLIAELDASKHRRLLLLDNFETPWLSGEDQAKVSEILVRLANLPHVALLVTMTSGFTPQDIEWQHRPLAPLDPEAARDAFKSKYRDAASGHELAADGAELDELLASIGYIPLAITLAAASGGCLGITPNDLLRDWRDEGTQMMSVKSNPEALKLLAILSLLPAGTIGSNLDLWAHSLTASRRHAAIKTLCTAALIELQSDGHFATSRIFVRPTIQSYMSHKGRIPSETRDQVHDACYKFVLQHKSIPDEHTFKADLKALGAEETNIQGLLMEIPIDAPRPNAIDALIAFALYQSWTKPSTVVASHALVVAHAAHDGPHAADRDAVVHRIAEAHHSVGKSLLLLDRYVEACVHFEKAAAWFKDLPGGAGLHCAGEALMDLLVTWMYMGTKPPCDLKSLAEEAQTNFSHDRTKKYQVARGLIVFADFLWWSDHLDQFLETLSIAKAIFEDLDCPASTAECLYRMARGYIRREGEYAQALHIMENALRKADQSGEAGLICRTLVVISRCLVALRSYEEASGMITRLLSLCQVLGAVGGSSQGFELLAYSRAGMMDLPGARVAYEGARIQFVKIRYTRLGGDGVDRCTDNLRRLDSMAEMTQNGFSQLMRPDPMY</sequence>
<dbReference type="SUPFAM" id="SSF52540">
    <property type="entry name" value="P-loop containing nucleoside triphosphate hydrolases"/>
    <property type="match status" value="1"/>
</dbReference>
<evidence type="ECO:0000259" key="2">
    <source>
        <dbReference type="Pfam" id="PF20703"/>
    </source>
</evidence>
<dbReference type="InterPro" id="IPR011990">
    <property type="entry name" value="TPR-like_helical_dom_sf"/>
</dbReference>
<dbReference type="InterPro" id="IPR049052">
    <property type="entry name" value="nSTAND1"/>
</dbReference>
<dbReference type="PANTHER" id="PTHR47691">
    <property type="entry name" value="REGULATOR-RELATED"/>
    <property type="match status" value="1"/>
</dbReference>
<feature type="region of interest" description="Disordered" evidence="1">
    <location>
        <begin position="1"/>
        <end position="32"/>
    </location>
</feature>
<dbReference type="InterPro" id="IPR036537">
    <property type="entry name" value="Adaptor_Cbl_N_dom_sf"/>
</dbReference>
<evidence type="ECO:0000256" key="1">
    <source>
        <dbReference type="SAM" id="MobiDB-lite"/>
    </source>
</evidence>
<dbReference type="InterPro" id="IPR059179">
    <property type="entry name" value="MLKL-like_MCAfunc"/>
</dbReference>
<gene>
    <name evidence="3" type="ORF">MSAN_00531000</name>
</gene>
<comment type="caution">
    <text evidence="3">The sequence shown here is derived from an EMBL/GenBank/DDBJ whole genome shotgun (WGS) entry which is preliminary data.</text>
</comment>
<name>A0A8H6Z9D6_9AGAR</name>
<feature type="compositionally biased region" description="Basic and acidic residues" evidence="1">
    <location>
        <begin position="9"/>
        <end position="26"/>
    </location>
</feature>
<protein>
    <recommendedName>
        <fullName evidence="2">Novel STAND NTPase 1 domain-containing protein</fullName>
    </recommendedName>
</protein>
<dbReference type="Pfam" id="PF20703">
    <property type="entry name" value="nSTAND1"/>
    <property type="match status" value="1"/>
</dbReference>
<organism evidence="3 4">
    <name type="scientific">Mycena sanguinolenta</name>
    <dbReference type="NCBI Taxonomy" id="230812"/>
    <lineage>
        <taxon>Eukaryota</taxon>
        <taxon>Fungi</taxon>
        <taxon>Dikarya</taxon>
        <taxon>Basidiomycota</taxon>
        <taxon>Agaricomycotina</taxon>
        <taxon>Agaricomycetes</taxon>
        <taxon>Agaricomycetidae</taxon>
        <taxon>Agaricales</taxon>
        <taxon>Marasmiineae</taxon>
        <taxon>Mycenaceae</taxon>
        <taxon>Mycena</taxon>
    </lineage>
</organism>
<dbReference type="Gene3D" id="1.20.930.20">
    <property type="entry name" value="Adaptor protein Cbl, N-terminal domain"/>
    <property type="match status" value="1"/>
</dbReference>
<dbReference type="Gene3D" id="3.40.50.300">
    <property type="entry name" value="P-loop containing nucleotide triphosphate hydrolases"/>
    <property type="match status" value="1"/>
</dbReference>
<accession>A0A8H6Z9D6</accession>
<keyword evidence="4" id="KW-1185">Reference proteome</keyword>
<dbReference type="GO" id="GO:0007166">
    <property type="term" value="P:cell surface receptor signaling pathway"/>
    <property type="evidence" value="ECO:0007669"/>
    <property type="project" value="InterPro"/>
</dbReference>
<evidence type="ECO:0000313" key="4">
    <source>
        <dbReference type="Proteomes" id="UP000623467"/>
    </source>
</evidence>